<dbReference type="Gene3D" id="2.40.10.220">
    <property type="entry name" value="predicted glycosyltransferase like domains"/>
    <property type="match status" value="1"/>
</dbReference>
<name>A0A8J6TKQ9_9BACT</name>
<sequence>MRDAERREKERFRPKKRTFVVFKPQFLKLGKVLDISVGGLCFQYLAKEDQTGDEPAIEADIFMSDNGYYLPDVACKLVWDTEAKEKMTFPIGFQNRLCGLQFLKLTKEQQGKLEHYLQVHTAGKV</sequence>
<dbReference type="Pfam" id="PF07238">
    <property type="entry name" value="PilZ"/>
    <property type="match status" value="1"/>
</dbReference>
<feature type="domain" description="PilZ" evidence="1">
    <location>
        <begin position="5"/>
        <end position="117"/>
    </location>
</feature>
<reference evidence="2 3" key="1">
    <citation type="submission" date="2020-08" db="EMBL/GenBank/DDBJ databases">
        <title>Bridging the membrane lipid divide: bacteria of the FCB group superphylum have the potential to synthesize archaeal ether lipids.</title>
        <authorList>
            <person name="Villanueva L."/>
            <person name="Von Meijenfeldt F.A.B."/>
            <person name="Westbye A.B."/>
            <person name="Yadav S."/>
            <person name="Hopmans E.C."/>
            <person name="Dutilh B.E."/>
            <person name="Sinninghe Damste J.S."/>
        </authorList>
    </citation>
    <scope>NUCLEOTIDE SEQUENCE [LARGE SCALE GENOMIC DNA]</scope>
    <source>
        <strain evidence="2">NIOZ-UU17</strain>
    </source>
</reference>
<dbReference type="SUPFAM" id="SSF141371">
    <property type="entry name" value="PilZ domain-like"/>
    <property type="match status" value="1"/>
</dbReference>
<evidence type="ECO:0000259" key="1">
    <source>
        <dbReference type="Pfam" id="PF07238"/>
    </source>
</evidence>
<evidence type="ECO:0000313" key="2">
    <source>
        <dbReference type="EMBL" id="MBC8430611.1"/>
    </source>
</evidence>
<comment type="caution">
    <text evidence="2">The sequence shown here is derived from an EMBL/GenBank/DDBJ whole genome shotgun (WGS) entry which is preliminary data.</text>
</comment>
<dbReference type="AlphaFoldDB" id="A0A8J6TKQ9"/>
<accession>A0A8J6TKQ9</accession>
<dbReference type="Proteomes" id="UP000605201">
    <property type="component" value="Unassembled WGS sequence"/>
</dbReference>
<dbReference type="GO" id="GO:0035438">
    <property type="term" value="F:cyclic-di-GMP binding"/>
    <property type="evidence" value="ECO:0007669"/>
    <property type="project" value="InterPro"/>
</dbReference>
<dbReference type="EMBL" id="JACNIG010000061">
    <property type="protein sequence ID" value="MBC8430611.1"/>
    <property type="molecule type" value="Genomic_DNA"/>
</dbReference>
<gene>
    <name evidence="2" type="ORF">H8D96_01705</name>
</gene>
<proteinExistence type="predicted"/>
<dbReference type="InterPro" id="IPR009875">
    <property type="entry name" value="PilZ_domain"/>
</dbReference>
<organism evidence="2 3">
    <name type="scientific">Candidatus Desulfatibia vada</name>
    <dbReference type="NCBI Taxonomy" id="2841696"/>
    <lineage>
        <taxon>Bacteria</taxon>
        <taxon>Pseudomonadati</taxon>
        <taxon>Thermodesulfobacteriota</taxon>
        <taxon>Desulfobacteria</taxon>
        <taxon>Desulfobacterales</taxon>
        <taxon>Desulfobacterales incertae sedis</taxon>
        <taxon>Candidatus Desulfatibia</taxon>
    </lineage>
</organism>
<evidence type="ECO:0000313" key="3">
    <source>
        <dbReference type="Proteomes" id="UP000605201"/>
    </source>
</evidence>
<protein>
    <submittedName>
        <fullName evidence="2">PilZ domain-containing protein</fullName>
    </submittedName>
</protein>